<dbReference type="SUPFAM" id="SSF46894">
    <property type="entry name" value="C-terminal effector domain of the bipartite response regulators"/>
    <property type="match status" value="1"/>
</dbReference>
<dbReference type="PROSITE" id="PS50110">
    <property type="entry name" value="RESPONSE_REGULATORY"/>
    <property type="match status" value="1"/>
</dbReference>
<dbReference type="eggNOG" id="COG2197">
    <property type="taxonomic scope" value="Bacteria"/>
</dbReference>
<dbReference type="PROSITE" id="PS50043">
    <property type="entry name" value="HTH_LUXR_2"/>
    <property type="match status" value="1"/>
</dbReference>
<proteinExistence type="predicted"/>
<evidence type="ECO:0000313" key="7">
    <source>
        <dbReference type="EMBL" id="CCG04044.1"/>
    </source>
</evidence>
<dbReference type="Pfam" id="PF00072">
    <property type="entry name" value="Response_reg"/>
    <property type="match status" value="1"/>
</dbReference>
<evidence type="ECO:0000259" key="5">
    <source>
        <dbReference type="PROSITE" id="PS50043"/>
    </source>
</evidence>
<dbReference type="PANTHER" id="PTHR43214:SF41">
    <property type="entry name" value="NITRATE_NITRITE RESPONSE REGULATOR PROTEIN NARP"/>
    <property type="match status" value="1"/>
</dbReference>
<evidence type="ECO:0000256" key="4">
    <source>
        <dbReference type="PROSITE-ProRule" id="PRU00169"/>
    </source>
</evidence>
<dbReference type="KEGG" id="bsd:BLASA_3175"/>
<dbReference type="RefSeq" id="WP_014376924.1">
    <property type="nucleotide sequence ID" value="NC_016943.1"/>
</dbReference>
<dbReference type="SMART" id="SM00421">
    <property type="entry name" value="HTH_LUXR"/>
    <property type="match status" value="1"/>
</dbReference>
<dbReference type="InterPro" id="IPR000792">
    <property type="entry name" value="Tscrpt_reg_LuxR_C"/>
</dbReference>
<dbReference type="SUPFAM" id="SSF52172">
    <property type="entry name" value="CheY-like"/>
    <property type="match status" value="1"/>
</dbReference>
<feature type="domain" description="Response regulatory" evidence="6">
    <location>
        <begin position="2"/>
        <end position="116"/>
    </location>
</feature>
<dbReference type="InterPro" id="IPR001789">
    <property type="entry name" value="Sig_transdc_resp-reg_receiver"/>
</dbReference>
<keyword evidence="4" id="KW-0597">Phosphoprotein</keyword>
<evidence type="ECO:0000256" key="3">
    <source>
        <dbReference type="ARBA" id="ARBA00023163"/>
    </source>
</evidence>
<keyword evidence="8" id="KW-1185">Reference proteome</keyword>
<dbReference type="InterPro" id="IPR016032">
    <property type="entry name" value="Sig_transdc_resp-reg_C-effctor"/>
</dbReference>
<dbReference type="EMBL" id="FO117623">
    <property type="protein sequence ID" value="CCG04044.1"/>
    <property type="molecule type" value="Genomic_DNA"/>
</dbReference>
<evidence type="ECO:0000256" key="1">
    <source>
        <dbReference type="ARBA" id="ARBA00023015"/>
    </source>
</evidence>
<dbReference type="SMART" id="SM00448">
    <property type="entry name" value="REC"/>
    <property type="match status" value="1"/>
</dbReference>
<dbReference type="InterPro" id="IPR039420">
    <property type="entry name" value="WalR-like"/>
</dbReference>
<protein>
    <submittedName>
        <fullName evidence="7">Putative Nitrate/nitrite response regulator protein narL</fullName>
    </submittedName>
</protein>
<dbReference type="PANTHER" id="PTHR43214">
    <property type="entry name" value="TWO-COMPONENT RESPONSE REGULATOR"/>
    <property type="match status" value="1"/>
</dbReference>
<dbReference type="Pfam" id="PF00196">
    <property type="entry name" value="GerE"/>
    <property type="match status" value="1"/>
</dbReference>
<keyword evidence="3" id="KW-0804">Transcription</keyword>
<dbReference type="GO" id="GO:0003677">
    <property type="term" value="F:DNA binding"/>
    <property type="evidence" value="ECO:0007669"/>
    <property type="project" value="UniProtKB-KW"/>
</dbReference>
<dbReference type="InterPro" id="IPR011006">
    <property type="entry name" value="CheY-like_superfamily"/>
</dbReference>
<evidence type="ECO:0000256" key="2">
    <source>
        <dbReference type="ARBA" id="ARBA00023125"/>
    </source>
</evidence>
<dbReference type="GO" id="GO:0006355">
    <property type="term" value="P:regulation of DNA-templated transcription"/>
    <property type="evidence" value="ECO:0007669"/>
    <property type="project" value="InterPro"/>
</dbReference>
<dbReference type="PROSITE" id="PS00622">
    <property type="entry name" value="HTH_LUXR_1"/>
    <property type="match status" value="1"/>
</dbReference>
<evidence type="ECO:0000313" key="8">
    <source>
        <dbReference type="Proteomes" id="UP000007517"/>
    </source>
</evidence>
<sequence>MRVLVVTEIRLYRDGVADLLRALPDVAHVATAATTAGAVAAARRQECDLALLDVTMERALVTVAALRTARRDLRVVAMGVHEDGLEVVACAEAGVSGYVSRDAGFDEVAGALRSAARGEVACSGRVAAELIRHIGLQARATPTVSSVVPLTRREREVLRLVQSDMSNKEIARALDLQLSTVKNHVHNVLAKCGVTGRGEVAGALARIDAETLSRGRAQYLEGSATLT</sequence>
<gene>
    <name evidence="7" type="ordered locus">BLASA_3175</name>
</gene>
<reference evidence="7 8" key="1">
    <citation type="journal article" date="2012" name="J. Bacteriol.">
        <title>Genome Sequence of Blastococcus saxobsidens DD2, a Stone-Inhabiting Bacterium.</title>
        <authorList>
            <person name="Chouaia B."/>
            <person name="Crotti E."/>
            <person name="Brusetti L."/>
            <person name="Daffonchio D."/>
            <person name="Essoussi I."/>
            <person name="Nouioui I."/>
            <person name="Sbissi I."/>
            <person name="Ghodhbane-Gtari F."/>
            <person name="Gtari M."/>
            <person name="Vacherie B."/>
            <person name="Barbe V."/>
            <person name="Medigue C."/>
            <person name="Gury J."/>
            <person name="Pujic P."/>
            <person name="Normand P."/>
        </authorList>
    </citation>
    <scope>NUCLEOTIDE SEQUENCE [LARGE SCALE GENOMIC DNA]</scope>
    <source>
        <strain evidence="7 8">DD2</strain>
    </source>
</reference>
<dbReference type="GO" id="GO:0000160">
    <property type="term" value="P:phosphorelay signal transduction system"/>
    <property type="evidence" value="ECO:0007669"/>
    <property type="project" value="InterPro"/>
</dbReference>
<organism evidence="7 8">
    <name type="scientific">Blastococcus saxobsidens (strain DD2)</name>
    <dbReference type="NCBI Taxonomy" id="1146883"/>
    <lineage>
        <taxon>Bacteria</taxon>
        <taxon>Bacillati</taxon>
        <taxon>Actinomycetota</taxon>
        <taxon>Actinomycetes</taxon>
        <taxon>Geodermatophilales</taxon>
        <taxon>Geodermatophilaceae</taxon>
        <taxon>Blastococcus</taxon>
    </lineage>
</organism>
<dbReference type="CDD" id="cd06170">
    <property type="entry name" value="LuxR_C_like"/>
    <property type="match status" value="1"/>
</dbReference>
<feature type="modified residue" description="4-aspartylphosphate" evidence="4">
    <location>
        <position position="53"/>
    </location>
</feature>
<feature type="domain" description="HTH luxR-type" evidence="5">
    <location>
        <begin position="143"/>
        <end position="208"/>
    </location>
</feature>
<dbReference type="HOGENOM" id="CLU_000445_90_10_11"/>
<dbReference type="OrthoDB" id="4727384at2"/>
<reference evidence="8" key="2">
    <citation type="submission" date="2012-02" db="EMBL/GenBank/DDBJ databases">
        <title>Complete genome sequence of Blastococcus saxobsidens strain DD2.</title>
        <authorList>
            <person name="Genoscope."/>
        </authorList>
    </citation>
    <scope>NUCLEOTIDE SEQUENCE [LARGE SCALE GENOMIC DNA]</scope>
    <source>
        <strain evidence="8">DD2</strain>
    </source>
</reference>
<dbReference type="Proteomes" id="UP000007517">
    <property type="component" value="Chromosome"/>
</dbReference>
<accession>H6RQ77</accession>
<dbReference type="AlphaFoldDB" id="H6RQ77"/>
<keyword evidence="2" id="KW-0238">DNA-binding</keyword>
<dbReference type="Gene3D" id="3.40.50.2300">
    <property type="match status" value="1"/>
</dbReference>
<dbReference type="STRING" id="1146883.BLASA_3175"/>
<evidence type="ECO:0000259" key="6">
    <source>
        <dbReference type="PROSITE" id="PS50110"/>
    </source>
</evidence>
<keyword evidence="1" id="KW-0805">Transcription regulation</keyword>
<dbReference type="PRINTS" id="PR00038">
    <property type="entry name" value="HTHLUXR"/>
</dbReference>
<name>H6RQ77_BLASD</name>